<sequence length="235" mass="24983">MSLSDLKRAVWQANRVIVDAGLVVLTWGNASGVDRGAGVLVIKPSGVAYDDLSPDDMVAVDLETGDHEGPLRPSSDTPTHLHLVREFPQIGGVVHTHSAKAVAWAQAEREIPCFGTTHADHFHGPVPVTRRLTGVEIRDAYEHRTGVVIAERVRQGGPDALKVPAALVAGHGPFAWGATVEKAVDNAVALEAVAAMALDTLALRADCGPLDRTLHDKHFLRKHGPGAYYGQDADG</sequence>
<keyword evidence="6" id="KW-0862">Zinc</keyword>
<organism evidence="10 11">
    <name type="scientific">Rubrivirga marina</name>
    <dbReference type="NCBI Taxonomy" id="1196024"/>
    <lineage>
        <taxon>Bacteria</taxon>
        <taxon>Pseudomonadati</taxon>
        <taxon>Rhodothermota</taxon>
        <taxon>Rhodothermia</taxon>
        <taxon>Rhodothermales</taxon>
        <taxon>Rubricoccaceae</taxon>
        <taxon>Rubrivirga</taxon>
    </lineage>
</organism>
<comment type="caution">
    <text evidence="10">The sequence shown here is derived from an EMBL/GenBank/DDBJ whole genome shotgun (WGS) entry which is preliminary data.</text>
</comment>
<comment type="similarity">
    <text evidence="3">Belongs to the aldolase class II family. AraD/FucA subfamily.</text>
</comment>
<dbReference type="AlphaFoldDB" id="A0A271IUT0"/>
<proteinExistence type="inferred from homology"/>
<feature type="domain" description="Class II aldolase/adducin N-terminal" evidence="9">
    <location>
        <begin position="8"/>
        <end position="198"/>
    </location>
</feature>
<dbReference type="RefSeq" id="WP_095508637.1">
    <property type="nucleotide sequence ID" value="NZ_MQWD01000001.1"/>
</dbReference>
<dbReference type="SMART" id="SM01007">
    <property type="entry name" value="Aldolase_II"/>
    <property type="match status" value="1"/>
</dbReference>
<keyword evidence="8" id="KW-0119">Carbohydrate metabolism</keyword>
<dbReference type="GO" id="GO:0019323">
    <property type="term" value="P:pentose catabolic process"/>
    <property type="evidence" value="ECO:0007669"/>
    <property type="project" value="TreeGrafter"/>
</dbReference>
<evidence type="ECO:0000256" key="6">
    <source>
        <dbReference type="ARBA" id="ARBA00022833"/>
    </source>
</evidence>
<evidence type="ECO:0000256" key="4">
    <source>
        <dbReference type="ARBA" id="ARBA00013186"/>
    </source>
</evidence>
<dbReference type="InterPro" id="IPR001303">
    <property type="entry name" value="Aldolase_II/adducin_N"/>
</dbReference>
<dbReference type="EC" id="5.1.3.4" evidence="4"/>
<dbReference type="GO" id="GO:0016832">
    <property type="term" value="F:aldehyde-lyase activity"/>
    <property type="evidence" value="ECO:0007669"/>
    <property type="project" value="TreeGrafter"/>
</dbReference>
<dbReference type="PANTHER" id="PTHR22789">
    <property type="entry name" value="FUCULOSE PHOSPHATE ALDOLASE"/>
    <property type="match status" value="1"/>
</dbReference>
<evidence type="ECO:0000256" key="8">
    <source>
        <dbReference type="ARBA" id="ARBA00023277"/>
    </source>
</evidence>
<dbReference type="GO" id="GO:0008742">
    <property type="term" value="F:L-ribulose-phosphate 4-epimerase activity"/>
    <property type="evidence" value="ECO:0007669"/>
    <property type="project" value="UniProtKB-EC"/>
</dbReference>
<keyword evidence="11" id="KW-1185">Reference proteome</keyword>
<evidence type="ECO:0000256" key="3">
    <source>
        <dbReference type="ARBA" id="ARBA00010037"/>
    </source>
</evidence>
<dbReference type="SUPFAM" id="SSF53639">
    <property type="entry name" value="AraD/HMP-PK domain-like"/>
    <property type="match status" value="1"/>
</dbReference>
<dbReference type="GO" id="GO:0046872">
    <property type="term" value="F:metal ion binding"/>
    <property type="evidence" value="ECO:0007669"/>
    <property type="project" value="UniProtKB-KW"/>
</dbReference>
<evidence type="ECO:0000313" key="11">
    <source>
        <dbReference type="Proteomes" id="UP000216339"/>
    </source>
</evidence>
<dbReference type="GO" id="GO:0005829">
    <property type="term" value="C:cytosol"/>
    <property type="evidence" value="ECO:0007669"/>
    <property type="project" value="TreeGrafter"/>
</dbReference>
<dbReference type="OrthoDB" id="9786287at2"/>
<evidence type="ECO:0000259" key="9">
    <source>
        <dbReference type="SMART" id="SM01007"/>
    </source>
</evidence>
<protein>
    <recommendedName>
        <fullName evidence="4">L-ribulose-5-phosphate 4-epimerase</fullName>
        <ecNumber evidence="4">5.1.3.4</ecNumber>
    </recommendedName>
</protein>
<evidence type="ECO:0000313" key="10">
    <source>
        <dbReference type="EMBL" id="PAP75011.1"/>
    </source>
</evidence>
<keyword evidence="5" id="KW-0479">Metal-binding</keyword>
<dbReference type="NCBIfam" id="NF006047">
    <property type="entry name" value="PRK08193.1"/>
    <property type="match status" value="1"/>
</dbReference>
<dbReference type="Proteomes" id="UP000216339">
    <property type="component" value="Unassembled WGS sequence"/>
</dbReference>
<comment type="catalytic activity">
    <reaction evidence="1">
        <text>L-ribulose 5-phosphate = D-xylulose 5-phosphate</text>
        <dbReference type="Rhea" id="RHEA:22368"/>
        <dbReference type="ChEBI" id="CHEBI:57737"/>
        <dbReference type="ChEBI" id="CHEBI:58226"/>
        <dbReference type="EC" id="5.1.3.4"/>
    </reaction>
</comment>
<accession>A0A271IUT0</accession>
<dbReference type="InterPro" id="IPR050197">
    <property type="entry name" value="Aldolase_class_II_sugar_metab"/>
</dbReference>
<gene>
    <name evidence="10" type="primary">araD</name>
    <name evidence="10" type="ORF">BSZ37_00365</name>
</gene>
<dbReference type="Pfam" id="PF00596">
    <property type="entry name" value="Aldolase_II"/>
    <property type="match status" value="1"/>
</dbReference>
<dbReference type="Gene3D" id="3.40.225.10">
    <property type="entry name" value="Class II aldolase/adducin N-terminal domain"/>
    <property type="match status" value="1"/>
</dbReference>
<comment type="cofactor">
    <cofactor evidence="2">
        <name>Zn(2+)</name>
        <dbReference type="ChEBI" id="CHEBI:29105"/>
    </cofactor>
</comment>
<reference evidence="10 11" key="1">
    <citation type="submission" date="2016-11" db="EMBL/GenBank/DDBJ databases">
        <title>Study of marine rhodopsin-containing bacteria.</title>
        <authorList>
            <person name="Yoshizawa S."/>
            <person name="Kumagai Y."/>
            <person name="Kogure K."/>
        </authorList>
    </citation>
    <scope>NUCLEOTIDE SEQUENCE [LARGE SCALE GENOMIC DNA]</scope>
    <source>
        <strain evidence="10 11">SAORIC-28</strain>
    </source>
</reference>
<name>A0A271IUT0_9BACT</name>
<evidence type="ECO:0000256" key="7">
    <source>
        <dbReference type="ARBA" id="ARBA00023235"/>
    </source>
</evidence>
<dbReference type="PANTHER" id="PTHR22789:SF8">
    <property type="entry name" value="L-RIBULOSE-5-PHOSPHATE 4-EPIMERASE SGBE"/>
    <property type="match status" value="1"/>
</dbReference>
<evidence type="ECO:0000256" key="2">
    <source>
        <dbReference type="ARBA" id="ARBA00001947"/>
    </source>
</evidence>
<dbReference type="InterPro" id="IPR036409">
    <property type="entry name" value="Aldolase_II/adducin_N_sf"/>
</dbReference>
<evidence type="ECO:0000256" key="1">
    <source>
        <dbReference type="ARBA" id="ARBA00001726"/>
    </source>
</evidence>
<dbReference type="FunFam" id="3.40.225.10:FF:000001">
    <property type="entry name" value="L-ribulose-5-phosphate 4-epimerase UlaF"/>
    <property type="match status" value="1"/>
</dbReference>
<keyword evidence="7" id="KW-0413">Isomerase</keyword>
<evidence type="ECO:0000256" key="5">
    <source>
        <dbReference type="ARBA" id="ARBA00022723"/>
    </source>
</evidence>
<dbReference type="EMBL" id="MQWD01000001">
    <property type="protein sequence ID" value="PAP75011.1"/>
    <property type="molecule type" value="Genomic_DNA"/>
</dbReference>